<dbReference type="EC" id="2.3.1.21" evidence="6"/>
<comment type="similarity">
    <text evidence="1">Belongs to the carnitine/choline acetyltransferase family.</text>
</comment>
<keyword evidence="3 6" id="KW-0012">Acyltransferase</keyword>
<dbReference type="PROSITE" id="PS00439">
    <property type="entry name" value="ACYLTRANSF_C_1"/>
    <property type="match status" value="1"/>
</dbReference>
<proteinExistence type="inferred from homology"/>
<dbReference type="PANTHER" id="PTHR22589">
    <property type="entry name" value="CARNITINE O-ACYLTRANSFERASE"/>
    <property type="match status" value="1"/>
</dbReference>
<dbReference type="VEuPathDB" id="TriTrypDB:TvY486_0303220"/>
<evidence type="ECO:0000313" key="6">
    <source>
        <dbReference type="EMBL" id="CCC47142.1"/>
    </source>
</evidence>
<dbReference type="SUPFAM" id="SSF52777">
    <property type="entry name" value="CoA-dependent acyltransferases"/>
    <property type="match status" value="2"/>
</dbReference>
<sequence>MKRIAVKELTSNVLRLPRLPVPRLEATVERYRASITALKSAEKARGHLSKLDAFMSSSGPLLQSALIEADQAAATSGTYPYSYIEALWDDMYLNNSKPILVHTNQAIITKKLQNAGDTQAAVAAAVVHSIVTWVYRAVREGVEVRDEKWDLSPLLRQFGASRIPGETRDEFRTTSLEKLRHIIVLHDGHPYAVRVFDEQQVPFDRALMQKSIEYILSITPDSDNTTPVSVLTAGSRQTWASAYAELVKTPENAENLKKIQEGIIVLCLDTEKWGVDSKLMNGAALHGNSTEAENRWYDKHQVIVSVDGHVAINFEHSGSDSMQWVRWVGDIIESIERPEGKVAATASATVAAAMEPARVVSLVQPLTLTFGKTFASHIRSARAEALDLISGTALEDVTLPFGSAQLGQLGVSPDAFVQASLHVAFHKCRNKLAPTYESSSTAGFFHGRTETIRSATREMLALAEAVNAGSRDTGKTKASTLQGEEIVEAVGSDSVSTPTPSAVEQVALVKAATDQHVTLLKAAASGEGVDRHLMALWKLAIDRKDAAGLSFFNDEVYKLCSTWKLSTSNVSAPWVERFMLGPVTANGYGVGYTIDEKETRLTLSAFTSSPSTDVGDMKAAVKCAAVSICGLLQASARAA</sequence>
<dbReference type="EMBL" id="HE573019">
    <property type="protein sequence ID" value="CCC47142.1"/>
    <property type="molecule type" value="Genomic_DNA"/>
</dbReference>
<dbReference type="GO" id="GO:0006635">
    <property type="term" value="P:fatty acid beta-oxidation"/>
    <property type="evidence" value="ECO:0007669"/>
    <property type="project" value="TreeGrafter"/>
</dbReference>
<dbReference type="OMA" id="FRMYNIC"/>
<dbReference type="InterPro" id="IPR039551">
    <property type="entry name" value="Cho/carn_acyl_trans"/>
</dbReference>
<organism evidence="6">
    <name type="scientific">Trypanosoma vivax (strain Y486)</name>
    <dbReference type="NCBI Taxonomy" id="1055687"/>
    <lineage>
        <taxon>Eukaryota</taxon>
        <taxon>Discoba</taxon>
        <taxon>Euglenozoa</taxon>
        <taxon>Kinetoplastea</taxon>
        <taxon>Metakinetoplastina</taxon>
        <taxon>Trypanosomatida</taxon>
        <taxon>Trypanosomatidae</taxon>
        <taxon>Trypanosoma</taxon>
        <taxon>Duttonella</taxon>
    </lineage>
</organism>
<gene>
    <name evidence="6" type="ORF">TVY486_0303220</name>
</gene>
<feature type="active site" description="Proton acceptor" evidence="4">
    <location>
        <position position="316"/>
    </location>
</feature>
<evidence type="ECO:0000256" key="3">
    <source>
        <dbReference type="ARBA" id="ARBA00023315"/>
    </source>
</evidence>
<feature type="domain" description="Choline/carnitine acyltransferase" evidence="5">
    <location>
        <begin position="19"/>
        <end position="621"/>
    </location>
</feature>
<evidence type="ECO:0000259" key="5">
    <source>
        <dbReference type="Pfam" id="PF00755"/>
    </source>
</evidence>
<dbReference type="InterPro" id="IPR042231">
    <property type="entry name" value="Cho/carn_acyl_trans_2"/>
</dbReference>
<dbReference type="InterPro" id="IPR023213">
    <property type="entry name" value="CAT-like_dom_sf"/>
</dbReference>
<keyword evidence="2 6" id="KW-0808">Transferase</keyword>
<evidence type="ECO:0000256" key="2">
    <source>
        <dbReference type="ARBA" id="ARBA00022679"/>
    </source>
</evidence>
<accession>G0TT61</accession>
<evidence type="ECO:0000256" key="4">
    <source>
        <dbReference type="PIRSR" id="PIRSR600542-1"/>
    </source>
</evidence>
<dbReference type="GO" id="GO:0004095">
    <property type="term" value="F:carnitine O-palmitoyltransferase activity"/>
    <property type="evidence" value="ECO:0007669"/>
    <property type="project" value="UniProtKB-EC"/>
</dbReference>
<dbReference type="Pfam" id="PF00755">
    <property type="entry name" value="Carn_acyltransf"/>
    <property type="match status" value="1"/>
</dbReference>
<dbReference type="Gene3D" id="3.30.559.10">
    <property type="entry name" value="Chloramphenicol acetyltransferase-like domain"/>
    <property type="match status" value="1"/>
</dbReference>
<name>G0TT61_TRYVY</name>
<dbReference type="GO" id="GO:0005739">
    <property type="term" value="C:mitochondrion"/>
    <property type="evidence" value="ECO:0007669"/>
    <property type="project" value="TreeGrafter"/>
</dbReference>
<dbReference type="AlphaFoldDB" id="G0TT61"/>
<dbReference type="InterPro" id="IPR000542">
    <property type="entry name" value="Carn_acyl_trans"/>
</dbReference>
<protein>
    <submittedName>
        <fullName evidence="6">Putative carnitine/choline acetyltransferase</fullName>
        <ecNumber evidence="6">2.3.1.21</ecNumber>
    </submittedName>
</protein>
<dbReference type="PANTHER" id="PTHR22589:SF60">
    <property type="entry name" value="O-PALMITOYLTRANSFERASE II, PUTATIVE-RELATED"/>
    <property type="match status" value="1"/>
</dbReference>
<reference evidence="6" key="1">
    <citation type="journal article" date="2012" name="Proc. Natl. Acad. Sci. U.S.A.">
        <title>Antigenic diversity is generated by distinct evolutionary mechanisms in African trypanosome species.</title>
        <authorList>
            <person name="Jackson A.P."/>
            <person name="Berry A."/>
            <person name="Aslett M."/>
            <person name="Allison H.C."/>
            <person name="Burton P."/>
            <person name="Vavrova-Anderson J."/>
            <person name="Brown R."/>
            <person name="Browne H."/>
            <person name="Corton N."/>
            <person name="Hauser H."/>
            <person name="Gamble J."/>
            <person name="Gilderthorp R."/>
            <person name="Marcello L."/>
            <person name="McQuillan J."/>
            <person name="Otto T.D."/>
            <person name="Quail M.A."/>
            <person name="Sanders M.J."/>
            <person name="van Tonder A."/>
            <person name="Ginger M.L."/>
            <person name="Field M.C."/>
            <person name="Barry J.D."/>
            <person name="Hertz-Fowler C."/>
            <person name="Berriman M."/>
        </authorList>
    </citation>
    <scope>NUCLEOTIDE SEQUENCE</scope>
    <source>
        <strain evidence="6">Y486</strain>
    </source>
</reference>
<dbReference type="Gene3D" id="3.30.559.70">
    <property type="entry name" value="Choline/Carnitine o-acyltransferase, domain 2"/>
    <property type="match status" value="1"/>
</dbReference>
<evidence type="ECO:0000256" key="1">
    <source>
        <dbReference type="ARBA" id="ARBA00005232"/>
    </source>
</evidence>